<keyword evidence="7 8" id="KW-0472">Membrane</keyword>
<feature type="transmembrane region" description="Helical" evidence="8">
    <location>
        <begin position="196"/>
        <end position="220"/>
    </location>
</feature>
<evidence type="ECO:0000256" key="2">
    <source>
        <dbReference type="ARBA" id="ARBA00007935"/>
    </source>
</evidence>
<accession>A0A0A3IG24</accession>
<evidence type="ECO:0000256" key="4">
    <source>
        <dbReference type="ARBA" id="ARBA00022475"/>
    </source>
</evidence>
<dbReference type="Proteomes" id="UP000030437">
    <property type="component" value="Unassembled WGS sequence"/>
</dbReference>
<gene>
    <name evidence="9" type="ORF">CD32_20730</name>
</gene>
<evidence type="ECO:0000256" key="1">
    <source>
        <dbReference type="ARBA" id="ARBA00004651"/>
    </source>
</evidence>
<feature type="transmembrane region" description="Helical" evidence="8">
    <location>
        <begin position="249"/>
        <end position="277"/>
    </location>
</feature>
<evidence type="ECO:0000256" key="3">
    <source>
        <dbReference type="ARBA" id="ARBA00022448"/>
    </source>
</evidence>
<dbReference type="PANTHER" id="PTHR30472:SF64">
    <property type="entry name" value="IRON(3+)-HYDROXAMATE IMPORT SYSTEM PERMEASE PROTEIN FHUG"/>
    <property type="match status" value="1"/>
</dbReference>
<keyword evidence="10" id="KW-1185">Reference proteome</keyword>
<comment type="subcellular location">
    <subcellularLocation>
        <location evidence="1">Cell membrane</location>
        <topology evidence="1">Multi-pass membrane protein</topology>
    </subcellularLocation>
</comment>
<dbReference type="eggNOG" id="COG0609">
    <property type="taxonomic scope" value="Bacteria"/>
</dbReference>
<evidence type="ECO:0000256" key="6">
    <source>
        <dbReference type="ARBA" id="ARBA00022989"/>
    </source>
</evidence>
<organism evidence="9 10">
    <name type="scientific">Lysinibacillus odysseyi 34hs-1 = NBRC 100172</name>
    <dbReference type="NCBI Taxonomy" id="1220589"/>
    <lineage>
        <taxon>Bacteria</taxon>
        <taxon>Bacillati</taxon>
        <taxon>Bacillota</taxon>
        <taxon>Bacilli</taxon>
        <taxon>Bacillales</taxon>
        <taxon>Bacillaceae</taxon>
        <taxon>Lysinibacillus</taxon>
    </lineage>
</organism>
<reference evidence="9 10" key="1">
    <citation type="submission" date="2014-02" db="EMBL/GenBank/DDBJ databases">
        <title>Draft genome sequence of Lysinibacillus odysseyi NBRC 100172.</title>
        <authorList>
            <person name="Zhang F."/>
            <person name="Wang G."/>
            <person name="Zhang L."/>
        </authorList>
    </citation>
    <scope>NUCLEOTIDE SEQUENCE [LARGE SCALE GENOMIC DNA]</scope>
    <source>
        <strain evidence="9 10">NBRC 100172</strain>
    </source>
</reference>
<feature type="transmembrane region" description="Helical" evidence="8">
    <location>
        <begin position="158"/>
        <end position="176"/>
    </location>
</feature>
<keyword evidence="4" id="KW-1003">Cell membrane</keyword>
<dbReference type="GO" id="GO:0033214">
    <property type="term" value="P:siderophore-iron import into cell"/>
    <property type="evidence" value="ECO:0007669"/>
    <property type="project" value="TreeGrafter"/>
</dbReference>
<dbReference type="STRING" id="1220589.CD32_20730"/>
<dbReference type="SUPFAM" id="SSF81345">
    <property type="entry name" value="ABC transporter involved in vitamin B12 uptake, BtuC"/>
    <property type="match status" value="1"/>
</dbReference>
<feature type="transmembrane region" description="Helical" evidence="8">
    <location>
        <begin position="94"/>
        <end position="112"/>
    </location>
</feature>
<evidence type="ECO:0000313" key="10">
    <source>
        <dbReference type="Proteomes" id="UP000030437"/>
    </source>
</evidence>
<proteinExistence type="inferred from homology"/>
<protein>
    <submittedName>
        <fullName evidence="9">Iron ABC transporter permease</fullName>
    </submittedName>
</protein>
<evidence type="ECO:0000256" key="7">
    <source>
        <dbReference type="ARBA" id="ARBA00023136"/>
    </source>
</evidence>
<dbReference type="AlphaFoldDB" id="A0A0A3IG24"/>
<dbReference type="InterPro" id="IPR037294">
    <property type="entry name" value="ABC_BtuC-like"/>
</dbReference>
<keyword evidence="5 8" id="KW-0812">Transmembrane</keyword>
<feature type="transmembrane region" description="Helical" evidence="8">
    <location>
        <begin position="124"/>
        <end position="146"/>
    </location>
</feature>
<dbReference type="GO" id="GO:0022857">
    <property type="term" value="F:transmembrane transporter activity"/>
    <property type="evidence" value="ECO:0007669"/>
    <property type="project" value="InterPro"/>
</dbReference>
<dbReference type="OrthoDB" id="9811721at2"/>
<dbReference type="PANTHER" id="PTHR30472">
    <property type="entry name" value="FERRIC ENTEROBACTIN TRANSPORT SYSTEM PERMEASE PROTEIN"/>
    <property type="match status" value="1"/>
</dbReference>
<dbReference type="Gene3D" id="1.10.3470.10">
    <property type="entry name" value="ABC transporter involved in vitamin B12 uptake, BtuC"/>
    <property type="match status" value="1"/>
</dbReference>
<comment type="similarity">
    <text evidence="2">Belongs to the binding-protein-dependent transport system permease family. FecCD subfamily.</text>
</comment>
<dbReference type="InterPro" id="IPR000522">
    <property type="entry name" value="ABC_transptr_permease_BtuC"/>
</dbReference>
<feature type="transmembrane region" description="Helical" evidence="8">
    <location>
        <begin position="289"/>
        <end position="312"/>
    </location>
</feature>
<keyword evidence="6 8" id="KW-1133">Transmembrane helix</keyword>
<dbReference type="RefSeq" id="WP_036158593.1">
    <property type="nucleotide sequence ID" value="NZ_AVCX01000001.1"/>
</dbReference>
<sequence>MQLRKDKIPYSLYIICFLLLILLMLIFSMNAGYIQIPIADVWETIIGHGTASNELTIFNFRLPRMIIALLVGAGIAVSGAILQAVSKNALADPGILGINAGAGFMIVLYIFFIQGNAFYQSHIAVFIMPLVALFGAFSAAGIIFLLAWKKGSVKPTRMILVGIGVNAGFTAGLTIFQMKMNPTDFTQALVWISGSIWSATWTYVLAALPWLIILIPYALYKARTLDVLNLGEQSAVGVGVHVNKERGKLLLIAVALAGSCVAIGGGITFVGLIAPHIARALVGTRHQRMLPICILFGGLLVLTADTIARVILAPLELPVGIVLSIIGAPYFIYLLLFKN</sequence>
<evidence type="ECO:0000256" key="5">
    <source>
        <dbReference type="ARBA" id="ARBA00022692"/>
    </source>
</evidence>
<dbReference type="FunFam" id="1.10.3470.10:FF:000001">
    <property type="entry name" value="Vitamin B12 ABC transporter permease BtuC"/>
    <property type="match status" value="1"/>
</dbReference>
<dbReference type="GO" id="GO:0005886">
    <property type="term" value="C:plasma membrane"/>
    <property type="evidence" value="ECO:0007669"/>
    <property type="project" value="UniProtKB-SubCell"/>
</dbReference>
<comment type="caution">
    <text evidence="9">The sequence shown here is derived from an EMBL/GenBank/DDBJ whole genome shotgun (WGS) entry which is preliminary data.</text>
</comment>
<name>A0A0A3IG24_9BACI</name>
<dbReference type="EMBL" id="JPVP01000060">
    <property type="protein sequence ID" value="KGR81763.1"/>
    <property type="molecule type" value="Genomic_DNA"/>
</dbReference>
<feature type="transmembrane region" description="Helical" evidence="8">
    <location>
        <begin position="12"/>
        <end position="34"/>
    </location>
</feature>
<keyword evidence="3" id="KW-0813">Transport</keyword>
<feature type="transmembrane region" description="Helical" evidence="8">
    <location>
        <begin position="62"/>
        <end position="82"/>
    </location>
</feature>
<feature type="transmembrane region" description="Helical" evidence="8">
    <location>
        <begin position="319"/>
        <end position="337"/>
    </location>
</feature>
<evidence type="ECO:0000256" key="8">
    <source>
        <dbReference type="SAM" id="Phobius"/>
    </source>
</evidence>
<evidence type="ECO:0000313" key="9">
    <source>
        <dbReference type="EMBL" id="KGR81763.1"/>
    </source>
</evidence>
<dbReference type="Pfam" id="PF01032">
    <property type="entry name" value="FecCD"/>
    <property type="match status" value="1"/>
</dbReference>
<dbReference type="CDD" id="cd06550">
    <property type="entry name" value="TM_ABC_iron-siderophores_like"/>
    <property type="match status" value="1"/>
</dbReference>